<dbReference type="Proteomes" id="UP000317093">
    <property type="component" value="Chromosome"/>
</dbReference>
<proteinExistence type="predicted"/>
<accession>A0A518B0L8</accession>
<keyword evidence="1" id="KW-0472">Membrane</keyword>
<sequence>MLMRVIRRRLVAGFVLMGVVWMLMAPLAAVAQEEESSSSGYSDITTYIIAGVLMGGTLWCVLRSSGRSWSR</sequence>
<evidence type="ECO:0000313" key="3">
    <source>
        <dbReference type="Proteomes" id="UP000317093"/>
    </source>
</evidence>
<keyword evidence="3" id="KW-1185">Reference proteome</keyword>
<protein>
    <submittedName>
        <fullName evidence="2">Uncharacterized protein</fullName>
    </submittedName>
</protein>
<dbReference type="AlphaFoldDB" id="A0A518B0L8"/>
<dbReference type="EMBL" id="CP036279">
    <property type="protein sequence ID" value="QDU60529.1"/>
    <property type="molecule type" value="Genomic_DNA"/>
</dbReference>
<gene>
    <name evidence="2" type="ORF">Pan216_13710</name>
</gene>
<keyword evidence="1" id="KW-1133">Transmembrane helix</keyword>
<dbReference type="RefSeq" id="WP_145256507.1">
    <property type="nucleotide sequence ID" value="NZ_CP036279.1"/>
</dbReference>
<keyword evidence="1" id="KW-0812">Transmembrane</keyword>
<dbReference type="KEGG" id="knv:Pan216_13710"/>
<reference evidence="2 3" key="1">
    <citation type="submission" date="2019-02" db="EMBL/GenBank/DDBJ databases">
        <title>Deep-cultivation of Planctomycetes and their phenomic and genomic characterization uncovers novel biology.</title>
        <authorList>
            <person name="Wiegand S."/>
            <person name="Jogler M."/>
            <person name="Boedeker C."/>
            <person name="Pinto D."/>
            <person name="Vollmers J."/>
            <person name="Rivas-Marin E."/>
            <person name="Kohn T."/>
            <person name="Peeters S.H."/>
            <person name="Heuer A."/>
            <person name="Rast P."/>
            <person name="Oberbeckmann S."/>
            <person name="Bunk B."/>
            <person name="Jeske O."/>
            <person name="Meyerdierks A."/>
            <person name="Storesund J.E."/>
            <person name="Kallscheuer N."/>
            <person name="Luecker S."/>
            <person name="Lage O.M."/>
            <person name="Pohl T."/>
            <person name="Merkel B.J."/>
            <person name="Hornburger P."/>
            <person name="Mueller R.-W."/>
            <person name="Bruemmer F."/>
            <person name="Labrenz M."/>
            <person name="Spormann A.M."/>
            <person name="Op den Camp H."/>
            <person name="Overmann J."/>
            <person name="Amann R."/>
            <person name="Jetten M.S.M."/>
            <person name="Mascher T."/>
            <person name="Medema M.H."/>
            <person name="Devos D.P."/>
            <person name="Kaster A.-K."/>
            <person name="Ovreas L."/>
            <person name="Rohde M."/>
            <person name="Galperin M.Y."/>
            <person name="Jogler C."/>
        </authorList>
    </citation>
    <scope>NUCLEOTIDE SEQUENCE [LARGE SCALE GENOMIC DNA]</scope>
    <source>
        <strain evidence="2 3">Pan216</strain>
    </source>
</reference>
<organism evidence="2 3">
    <name type="scientific">Kolteria novifilia</name>
    <dbReference type="NCBI Taxonomy" id="2527975"/>
    <lineage>
        <taxon>Bacteria</taxon>
        <taxon>Pseudomonadati</taxon>
        <taxon>Planctomycetota</taxon>
        <taxon>Planctomycetia</taxon>
        <taxon>Kolteriales</taxon>
        <taxon>Kolteriaceae</taxon>
        <taxon>Kolteria</taxon>
    </lineage>
</organism>
<name>A0A518B0L8_9BACT</name>
<evidence type="ECO:0000313" key="2">
    <source>
        <dbReference type="EMBL" id="QDU60529.1"/>
    </source>
</evidence>
<evidence type="ECO:0000256" key="1">
    <source>
        <dbReference type="SAM" id="Phobius"/>
    </source>
</evidence>
<feature type="transmembrane region" description="Helical" evidence="1">
    <location>
        <begin position="41"/>
        <end position="62"/>
    </location>
</feature>